<reference evidence="1" key="1">
    <citation type="submission" date="2021-01" db="EMBL/GenBank/DDBJ databases">
        <authorList>
            <person name="Corre E."/>
            <person name="Pelletier E."/>
            <person name="Niang G."/>
            <person name="Scheremetjew M."/>
            <person name="Finn R."/>
            <person name="Kale V."/>
            <person name="Holt S."/>
            <person name="Cochrane G."/>
            <person name="Meng A."/>
            <person name="Brown T."/>
            <person name="Cohen L."/>
        </authorList>
    </citation>
    <scope>NUCLEOTIDE SEQUENCE</scope>
    <source>
        <strain evidence="1">CCCM811</strain>
    </source>
</reference>
<dbReference type="EMBL" id="HBIV01010553">
    <property type="protein sequence ID" value="CAE0656045.1"/>
    <property type="molecule type" value="Transcribed_RNA"/>
</dbReference>
<accession>A0A7S3YMB1</accession>
<evidence type="ECO:0000313" key="1">
    <source>
        <dbReference type="EMBL" id="CAE0656045.1"/>
    </source>
</evidence>
<protein>
    <submittedName>
        <fullName evidence="1">Uncharacterized protein</fullName>
    </submittedName>
</protein>
<sequence length="203" mass="22690">MEPTARPVVVPTPGGVSETVFRCASYQPATCKCPGGTVYYGRRFPKGKTSGRKATYEELLQDNYHKHTMGSSESAVPCANSFFRTDPLMGQKKQCFCAQLDPTPQPVPKPTPEPTRKLSETVFRCASYQPATCKCPGGTVYYGRRFPKGQTSGRKATYEELIMDNHYKYIMMGNEDSIDCANYAFKTDPLKGEKKQCFCKQLK</sequence>
<name>A0A7S3YMB1_9EUKA</name>
<gene>
    <name evidence="1" type="ORF">LGLO00237_LOCUS7906</name>
</gene>
<proteinExistence type="predicted"/>
<organism evidence="1">
    <name type="scientific">Lotharella globosa</name>
    <dbReference type="NCBI Taxonomy" id="91324"/>
    <lineage>
        <taxon>Eukaryota</taxon>
        <taxon>Sar</taxon>
        <taxon>Rhizaria</taxon>
        <taxon>Cercozoa</taxon>
        <taxon>Chlorarachniophyceae</taxon>
        <taxon>Lotharella</taxon>
    </lineage>
</organism>
<dbReference type="AlphaFoldDB" id="A0A7S3YMB1"/>